<accession>A0A0F9B2R1</accession>
<organism evidence="1">
    <name type="scientific">marine sediment metagenome</name>
    <dbReference type="NCBI Taxonomy" id="412755"/>
    <lineage>
        <taxon>unclassified sequences</taxon>
        <taxon>metagenomes</taxon>
        <taxon>ecological metagenomes</taxon>
    </lineage>
</organism>
<evidence type="ECO:0000313" key="1">
    <source>
        <dbReference type="EMBL" id="KKK84884.1"/>
    </source>
</evidence>
<sequence>MVYDAIVAPKKQGTHRTLFGPNGALASIIGVLKE</sequence>
<proteinExistence type="predicted"/>
<dbReference type="EMBL" id="LAZR01051562">
    <property type="protein sequence ID" value="KKK84884.1"/>
    <property type="molecule type" value="Genomic_DNA"/>
</dbReference>
<comment type="caution">
    <text evidence="1">The sequence shown here is derived from an EMBL/GenBank/DDBJ whole genome shotgun (WGS) entry which is preliminary data.</text>
</comment>
<name>A0A0F9B2R1_9ZZZZ</name>
<dbReference type="AlphaFoldDB" id="A0A0F9B2R1"/>
<reference evidence="1" key="1">
    <citation type="journal article" date="2015" name="Nature">
        <title>Complex archaea that bridge the gap between prokaryotes and eukaryotes.</title>
        <authorList>
            <person name="Spang A."/>
            <person name="Saw J.H."/>
            <person name="Jorgensen S.L."/>
            <person name="Zaremba-Niedzwiedzka K."/>
            <person name="Martijn J."/>
            <person name="Lind A.E."/>
            <person name="van Eijk R."/>
            <person name="Schleper C."/>
            <person name="Guy L."/>
            <person name="Ettema T.J."/>
        </authorList>
    </citation>
    <scope>NUCLEOTIDE SEQUENCE</scope>
</reference>
<gene>
    <name evidence="1" type="ORF">LCGC14_2778850</name>
</gene>
<protein>
    <submittedName>
        <fullName evidence="1">Uncharacterized protein</fullName>
    </submittedName>
</protein>